<organism evidence="2 3">
    <name type="scientific">Methylacidiphilum infernorum (isolate V4)</name>
    <name type="common">Methylokorus infernorum (strain V4)</name>
    <dbReference type="NCBI Taxonomy" id="481448"/>
    <lineage>
        <taxon>Bacteria</taxon>
        <taxon>Pseudomonadati</taxon>
        <taxon>Verrucomicrobiota</taxon>
        <taxon>Methylacidiphilae</taxon>
        <taxon>Methylacidiphilales</taxon>
        <taxon>Methylacidiphilaceae</taxon>
        <taxon>Methylacidiphilum (ex Ratnadevi et al. 2023)</taxon>
    </lineage>
</organism>
<dbReference type="Proteomes" id="UP000009149">
    <property type="component" value="Chromosome"/>
</dbReference>
<dbReference type="RefSeq" id="WP_012462951.1">
    <property type="nucleotide sequence ID" value="NC_010794.1"/>
</dbReference>
<dbReference type="AlphaFoldDB" id="B3E008"/>
<dbReference type="HOGENOM" id="CLU_082430_0_0_0"/>
<name>B3E008_METI4</name>
<keyword evidence="1" id="KW-0472">Membrane</keyword>
<proteinExistence type="predicted"/>
<feature type="transmembrane region" description="Helical" evidence="1">
    <location>
        <begin position="184"/>
        <end position="204"/>
    </location>
</feature>
<dbReference type="EMBL" id="CP000975">
    <property type="protein sequence ID" value="ACD82669.1"/>
    <property type="molecule type" value="Genomic_DNA"/>
</dbReference>
<keyword evidence="1" id="KW-1133">Transmembrane helix</keyword>
<dbReference type="eggNOG" id="ENOG50318MJ">
    <property type="taxonomic scope" value="Bacteria"/>
</dbReference>
<sequence>MSIEALSYYLGLGFFHGLNPAMGWLFAVALALQHNSLRWIGRAVIALGVGHFLSVFCLCAVFILLGRTLPQLWVKGLCVSALFGFGGYWLFRARHPRWVGMNVGLAELVGWSFLMASAHGAGLMLVAGSSLCGKSFLPLPVQWDSLKLFFYPSVIHSIGYFFTVSILATLVFRADLLGLLYRKWINFDILWAISLFLAGIGTILA</sequence>
<reference evidence="2 3" key="1">
    <citation type="journal article" date="2008" name="Biol. Direct">
        <title>Complete genome sequence of the extremely acidophilic methanotroph isolate V4, Methylacidiphilum infernorum, a representative of the bacterial phylum Verrucomicrobia.</title>
        <authorList>
            <person name="Hou S."/>
            <person name="Makarova K.S."/>
            <person name="Saw J.H."/>
            <person name="Senin P."/>
            <person name="Ly B.V."/>
            <person name="Zhou Z."/>
            <person name="Ren Y."/>
            <person name="Wang J."/>
            <person name="Galperin M.Y."/>
            <person name="Omelchenko M.V."/>
            <person name="Wolf Y.I."/>
            <person name="Yutin N."/>
            <person name="Koonin E.V."/>
            <person name="Stott M.B."/>
            <person name="Mountain B.W."/>
            <person name="Crowe M.A."/>
            <person name="Smirnova A.V."/>
            <person name="Dunfield P.F."/>
            <person name="Feng L."/>
            <person name="Wang L."/>
            <person name="Alam M."/>
        </authorList>
    </citation>
    <scope>NUCLEOTIDE SEQUENCE [LARGE SCALE GENOMIC DNA]</scope>
    <source>
        <strain evidence="3">Isolate V4</strain>
    </source>
</reference>
<dbReference type="KEGG" id="min:Minf_0611"/>
<evidence type="ECO:0000313" key="2">
    <source>
        <dbReference type="EMBL" id="ACD82669.1"/>
    </source>
</evidence>
<protein>
    <submittedName>
        <fullName evidence="2">Uncharacterized protein</fullName>
    </submittedName>
</protein>
<accession>B3E008</accession>
<feature type="transmembrane region" description="Helical" evidence="1">
    <location>
        <begin position="103"/>
        <end position="128"/>
    </location>
</feature>
<dbReference type="OrthoDB" id="8850092at2"/>
<feature type="transmembrane region" description="Helical" evidence="1">
    <location>
        <begin position="44"/>
        <end position="66"/>
    </location>
</feature>
<evidence type="ECO:0000313" key="3">
    <source>
        <dbReference type="Proteomes" id="UP000009149"/>
    </source>
</evidence>
<feature type="transmembrane region" description="Helical" evidence="1">
    <location>
        <begin position="72"/>
        <end position="91"/>
    </location>
</feature>
<evidence type="ECO:0000256" key="1">
    <source>
        <dbReference type="SAM" id="Phobius"/>
    </source>
</evidence>
<keyword evidence="1" id="KW-0812">Transmembrane</keyword>
<feature type="transmembrane region" description="Helical" evidence="1">
    <location>
        <begin position="148"/>
        <end position="172"/>
    </location>
</feature>
<feature type="transmembrane region" description="Helical" evidence="1">
    <location>
        <begin position="6"/>
        <end position="32"/>
    </location>
</feature>
<dbReference type="STRING" id="481448.Minf_0611"/>
<gene>
    <name evidence="2" type="ordered locus">Minf_0611</name>
</gene>